<keyword evidence="1" id="KW-0812">Transmembrane</keyword>
<sequence length="174" mass="20678">MLTKIKLLTYYFNFSRLKIERDFPQENSYTKALSALYWLVSYILAALFFALLLNVVDYDVIVDAWPYDFGREHGKNFIAPSAVFFLMVWYLIRRAFIASFLNEKAIVEIKQFYRSESIEQKEHDYLINIDTFLFFATTTSIVFQVWPAFMVCFALFSAQEVWIRKRFSPSKSQN</sequence>
<keyword evidence="1" id="KW-1133">Transmembrane helix</keyword>
<dbReference type="AlphaFoldDB" id="A0A4U2EGG6"/>
<feature type="transmembrane region" description="Helical" evidence="1">
    <location>
        <begin position="76"/>
        <end position="92"/>
    </location>
</feature>
<gene>
    <name evidence="2" type="ORF">FCV91_24070</name>
</gene>
<evidence type="ECO:0000313" key="3">
    <source>
        <dbReference type="Proteomes" id="UP000305840"/>
    </source>
</evidence>
<evidence type="ECO:0000256" key="1">
    <source>
        <dbReference type="SAM" id="Phobius"/>
    </source>
</evidence>
<keyword evidence="1" id="KW-0472">Membrane</keyword>
<protein>
    <submittedName>
        <fullName evidence="2">Uncharacterized protein</fullName>
    </submittedName>
</protein>
<feature type="transmembrane region" description="Helical" evidence="1">
    <location>
        <begin position="132"/>
        <end position="156"/>
    </location>
</feature>
<accession>A0A4U2EGG6</accession>
<organism evidence="2 3">
    <name type="scientific">Vibrio lentus</name>
    <dbReference type="NCBI Taxonomy" id="136468"/>
    <lineage>
        <taxon>Bacteria</taxon>
        <taxon>Pseudomonadati</taxon>
        <taxon>Pseudomonadota</taxon>
        <taxon>Gammaproteobacteria</taxon>
        <taxon>Vibrionales</taxon>
        <taxon>Vibrionaceae</taxon>
        <taxon>Vibrio</taxon>
    </lineage>
</organism>
<reference evidence="2 3" key="1">
    <citation type="submission" date="2019-04" db="EMBL/GenBank/DDBJ databases">
        <title>A reverse ecology approach based on a biological definition of microbial populations.</title>
        <authorList>
            <person name="Arevalo P."/>
            <person name="Vaninsberghe D."/>
            <person name="Elsherbini J."/>
            <person name="Gore J."/>
            <person name="Polz M."/>
        </authorList>
    </citation>
    <scope>NUCLEOTIDE SEQUENCE [LARGE SCALE GENOMIC DNA]</scope>
    <source>
        <strain evidence="2 3">10N.222.48.A1</strain>
    </source>
</reference>
<comment type="caution">
    <text evidence="2">The sequence shown here is derived from an EMBL/GenBank/DDBJ whole genome shotgun (WGS) entry which is preliminary data.</text>
</comment>
<proteinExistence type="predicted"/>
<dbReference type="EMBL" id="SYVO01000130">
    <property type="protein sequence ID" value="TKG00950.1"/>
    <property type="molecule type" value="Genomic_DNA"/>
</dbReference>
<evidence type="ECO:0000313" key="2">
    <source>
        <dbReference type="EMBL" id="TKG00950.1"/>
    </source>
</evidence>
<feature type="transmembrane region" description="Helical" evidence="1">
    <location>
        <begin position="35"/>
        <end position="56"/>
    </location>
</feature>
<dbReference type="Proteomes" id="UP000305840">
    <property type="component" value="Unassembled WGS sequence"/>
</dbReference>
<name>A0A4U2EGG6_9VIBR</name>
<dbReference type="RefSeq" id="WP_099165485.1">
    <property type="nucleotide sequence ID" value="NZ_AP025499.1"/>
</dbReference>